<evidence type="ECO:0000256" key="10">
    <source>
        <dbReference type="ARBA" id="ARBA00022825"/>
    </source>
</evidence>
<dbReference type="InterPro" id="IPR015366">
    <property type="entry name" value="S53_propep"/>
</dbReference>
<dbReference type="SUPFAM" id="SSF54897">
    <property type="entry name" value="Protease propeptides/inhibitors"/>
    <property type="match status" value="1"/>
</dbReference>
<dbReference type="InterPro" id="IPR050819">
    <property type="entry name" value="Tripeptidyl-peptidase_I"/>
</dbReference>
<dbReference type="STRING" id="515849.A0A090CF62"/>
<keyword evidence="8 17" id="KW-0732">Signal</keyword>
<evidence type="ECO:0000256" key="9">
    <source>
        <dbReference type="ARBA" id="ARBA00022801"/>
    </source>
</evidence>
<dbReference type="InterPro" id="IPR000209">
    <property type="entry name" value="Peptidase_S8/S53_dom"/>
</dbReference>
<evidence type="ECO:0000256" key="12">
    <source>
        <dbReference type="ARBA" id="ARBA00023026"/>
    </source>
</evidence>
<dbReference type="Gene3D" id="3.40.50.200">
    <property type="entry name" value="Peptidase S8/S53 domain"/>
    <property type="match status" value="1"/>
</dbReference>
<dbReference type="PROSITE" id="PS00138">
    <property type="entry name" value="SUBTILASE_SER"/>
    <property type="match status" value="1"/>
</dbReference>
<dbReference type="Proteomes" id="UP000001197">
    <property type="component" value="Chromosome 3"/>
</dbReference>
<feature type="domain" description="Peptidase S53" evidence="18">
    <location>
        <begin position="295"/>
        <end position="698"/>
    </location>
</feature>
<keyword evidence="5" id="KW-0964">Secreted</keyword>
<evidence type="ECO:0000313" key="19">
    <source>
        <dbReference type="EMBL" id="CDP26706.1"/>
    </source>
</evidence>
<dbReference type="GO" id="GO:0004252">
    <property type="term" value="F:serine-type endopeptidase activity"/>
    <property type="evidence" value="ECO:0007669"/>
    <property type="project" value="UniProtKB-UniRule"/>
</dbReference>
<feature type="binding site" evidence="15">
    <location>
        <position position="677"/>
    </location>
    <ligand>
        <name>Ca(2+)</name>
        <dbReference type="ChEBI" id="CHEBI:29108"/>
    </ligand>
</feature>
<name>A0A090CF62_PODAN</name>
<feature type="region of interest" description="Disordered" evidence="16">
    <location>
        <begin position="182"/>
        <end position="261"/>
    </location>
</feature>
<dbReference type="InterPro" id="IPR030400">
    <property type="entry name" value="Sedolisin_dom"/>
</dbReference>
<evidence type="ECO:0000256" key="3">
    <source>
        <dbReference type="ARBA" id="ARBA00004239"/>
    </source>
</evidence>
<sequence>MLPSLLFTMLSGAAFIHPTIASPSVILEKVEAKSIPPGWSFDHNATSTDKITLTIALKEPGFAEVKARLHQRQFGGNNHHLSREQLHTYLQPKNKNIETVKSWLRSNAGVKNFHVQGSLLSFEATARQVKDLFSADLKYYTYSSDDDDENVLRTTALRALSYSIPSWLRAYIDFVHPITNFMPPRKVGRPTKKPTPNKPTTTKKASASSAKATPTKKVTSTTTKRTSTTTPKVLTSTTTRRTSTTTIKKTSSSTKKPTTTSRAIGIPTITSALPQETGLPDPEEPYEGNYPCLVATSPRCIKQLYNITYPPYNPATSPRSPINFGVAGFLEQWILHADVAYFLSQYQPDYLYRSATPTGPYNFTVELINGGINPQNDPANAGIEASLDVEYAMALGYPTNVIYYVTGGRGTKLDRDGNPSSPEETDNEPYLEFLEALLAKPDAELPHVLSISYADDEISVPRPYALRVCDLFAALAARGVSTFVASGDGGAAGTGQTRCVMNDGSGRKKMFIPTFPASCPYVTAVGAVDNVAPPFTGEDFSAGGFSNYFDRPSWQDEAVKPYVDGFVSRGDPRVGLFNSTGRAVPDISAIGSGFQIIMGGEMSEVLGTSASAPVVAAMVALINDARMRAGKQSLGWLNPLLYSAKVRAVLRDVMVGESYGCLFPDGSTQDGWPAVQGYDCVTGLGAVRQFDELMEALL</sequence>
<reference evidence="19 20" key="1">
    <citation type="journal article" date="2008" name="Genome Biol.">
        <title>The genome sequence of the model ascomycete fungus Podospora anserina.</title>
        <authorList>
            <person name="Espagne E."/>
            <person name="Lespinet O."/>
            <person name="Malagnac F."/>
            <person name="Da Silva C."/>
            <person name="Jaillon O."/>
            <person name="Porcel B.M."/>
            <person name="Couloux A."/>
            <person name="Aury J.-M."/>
            <person name="Segurens B."/>
            <person name="Poulain J."/>
            <person name="Anthouard V."/>
            <person name="Grossetete S."/>
            <person name="Khalili H."/>
            <person name="Coppin E."/>
            <person name="Dequard-Chablat M."/>
            <person name="Picard M."/>
            <person name="Contamine V."/>
            <person name="Arnaise S."/>
            <person name="Bourdais A."/>
            <person name="Berteaux-Lecellier V."/>
            <person name="Gautheret D."/>
            <person name="de Vries R.P."/>
            <person name="Battaglia E."/>
            <person name="Coutinho P.M."/>
            <person name="Danchin E.G.J."/>
            <person name="Henrissat B."/>
            <person name="El Khoury R."/>
            <person name="Sainsard-Chanet A."/>
            <person name="Boivin A."/>
            <person name="Pinan-Lucarre B."/>
            <person name="Sellem C.H."/>
            <person name="Debuchy R."/>
            <person name="Wincker P."/>
            <person name="Weissenbach J."/>
            <person name="Silar P."/>
        </authorList>
    </citation>
    <scope>NUCLEOTIDE SEQUENCE [LARGE SCALE GENOMIC DNA]</scope>
    <source>
        <strain evidence="20">S / ATCC MYA-4624 / DSM 980 / FGSC 10383</strain>
    </source>
</reference>
<dbReference type="GO" id="GO:0005576">
    <property type="term" value="C:extracellular region"/>
    <property type="evidence" value="ECO:0007669"/>
    <property type="project" value="UniProtKB-SubCell"/>
</dbReference>
<dbReference type="EC" id="3.4.14.10" evidence="4"/>
<keyword evidence="7 15" id="KW-0479">Metal-binding</keyword>
<evidence type="ECO:0000256" key="11">
    <source>
        <dbReference type="ARBA" id="ARBA00022837"/>
    </source>
</evidence>
<reference evidence="20" key="2">
    <citation type="journal article" date="2014" name="Genetics">
        <title>Maintaining two mating types: Structure of the mating type locus and its role in heterokaryosis in Podospora anserina.</title>
        <authorList>
            <person name="Grognet P."/>
            <person name="Bidard F."/>
            <person name="Kuchly C."/>
            <person name="Tong L.C.H."/>
            <person name="Coppin E."/>
            <person name="Benkhali J.A."/>
            <person name="Couloux A."/>
            <person name="Wincker P."/>
            <person name="Debuchy R."/>
            <person name="Silar P."/>
        </authorList>
    </citation>
    <scope>GENOME REANNOTATION</scope>
    <source>
        <strain evidence="20">S / ATCC MYA-4624 / DSM 980 / FGSC 10383</strain>
    </source>
</reference>
<evidence type="ECO:0000256" key="2">
    <source>
        <dbReference type="ARBA" id="ARBA00002451"/>
    </source>
</evidence>
<protein>
    <recommendedName>
        <fullName evidence="4">tripeptidyl-peptidase II</fullName>
        <ecNumber evidence="4">3.4.14.10</ecNumber>
    </recommendedName>
</protein>
<dbReference type="GO" id="GO:0008240">
    <property type="term" value="F:tripeptidyl-peptidase activity"/>
    <property type="evidence" value="ECO:0007669"/>
    <property type="project" value="UniProtKB-EC"/>
</dbReference>
<dbReference type="SMART" id="SM00944">
    <property type="entry name" value="Pro-kuma_activ"/>
    <property type="match status" value="1"/>
</dbReference>
<dbReference type="PROSITE" id="PS51695">
    <property type="entry name" value="SEDOLISIN"/>
    <property type="match status" value="1"/>
</dbReference>
<evidence type="ECO:0000313" key="20">
    <source>
        <dbReference type="Proteomes" id="UP000001197"/>
    </source>
</evidence>
<feature type="binding site" evidence="15">
    <location>
        <position position="652"/>
    </location>
    <ligand>
        <name>Ca(2+)</name>
        <dbReference type="ChEBI" id="CHEBI:29108"/>
    </ligand>
</feature>
<comment type="function">
    <text evidence="2">Secreted tripeptidyl-peptidase which degrades proteins at acidic pHs and is involved in virulence.</text>
</comment>
<comment type="catalytic activity">
    <reaction evidence="1">
        <text>Release of an N-terminal tripeptide from a polypeptide.</text>
        <dbReference type="EC" id="3.4.14.10"/>
    </reaction>
</comment>
<feature type="signal peptide" evidence="17">
    <location>
        <begin position="1"/>
        <end position="21"/>
    </location>
</feature>
<evidence type="ECO:0000256" key="15">
    <source>
        <dbReference type="PROSITE-ProRule" id="PRU01032"/>
    </source>
</evidence>
<proteinExistence type="predicted"/>
<feature type="active site" description="Charge relay system" evidence="15">
    <location>
        <position position="384"/>
    </location>
</feature>
<keyword evidence="6 15" id="KW-0645">Protease</keyword>
<evidence type="ECO:0000259" key="18">
    <source>
        <dbReference type="PROSITE" id="PS51695"/>
    </source>
</evidence>
<dbReference type="CDD" id="cd04056">
    <property type="entry name" value="Peptidases_S53"/>
    <property type="match status" value="1"/>
</dbReference>
<comment type="subcellular location">
    <subcellularLocation>
        <location evidence="3">Secreted</location>
        <location evidence="3">Extracellular space</location>
    </subcellularLocation>
</comment>
<dbReference type="SUPFAM" id="SSF52743">
    <property type="entry name" value="Subtilisin-like"/>
    <property type="match status" value="1"/>
</dbReference>
<keyword evidence="9 15" id="KW-0378">Hydrolase</keyword>
<dbReference type="InterPro" id="IPR036852">
    <property type="entry name" value="Peptidase_S8/S53_dom_sf"/>
</dbReference>
<dbReference type="AlphaFoldDB" id="A0A090CF62"/>
<dbReference type="Pfam" id="PF00082">
    <property type="entry name" value="Peptidase_S8"/>
    <property type="match status" value="1"/>
</dbReference>
<organism evidence="19 20">
    <name type="scientific">Podospora anserina (strain S / ATCC MYA-4624 / DSM 980 / FGSC 10383)</name>
    <name type="common">Pleurage anserina</name>
    <dbReference type="NCBI Taxonomy" id="515849"/>
    <lineage>
        <taxon>Eukaryota</taxon>
        <taxon>Fungi</taxon>
        <taxon>Dikarya</taxon>
        <taxon>Ascomycota</taxon>
        <taxon>Pezizomycotina</taxon>
        <taxon>Sordariomycetes</taxon>
        <taxon>Sordariomycetidae</taxon>
        <taxon>Sordariales</taxon>
        <taxon>Podosporaceae</taxon>
        <taxon>Podospora</taxon>
        <taxon>Podospora anserina</taxon>
    </lineage>
</organism>
<keyword evidence="12" id="KW-0843">Virulence</keyword>
<keyword evidence="11 15" id="KW-0106">Calcium</keyword>
<dbReference type="GO" id="GO:0046872">
    <property type="term" value="F:metal ion binding"/>
    <property type="evidence" value="ECO:0007669"/>
    <property type="project" value="UniProtKB-UniRule"/>
</dbReference>
<evidence type="ECO:0000256" key="16">
    <source>
        <dbReference type="SAM" id="MobiDB-lite"/>
    </source>
</evidence>
<evidence type="ECO:0000256" key="7">
    <source>
        <dbReference type="ARBA" id="ARBA00022723"/>
    </source>
</evidence>
<dbReference type="Pfam" id="PF09286">
    <property type="entry name" value="Pro-kuma_activ"/>
    <property type="match status" value="1"/>
</dbReference>
<evidence type="ECO:0000256" key="17">
    <source>
        <dbReference type="SAM" id="SignalP"/>
    </source>
</evidence>
<keyword evidence="20" id="KW-1185">Reference proteome</keyword>
<dbReference type="eggNOG" id="ENOG502RS6E">
    <property type="taxonomic scope" value="Eukaryota"/>
</dbReference>
<keyword evidence="14" id="KW-0325">Glycoprotein</keyword>
<feature type="chain" id="PRO_5001853635" description="tripeptidyl-peptidase II" evidence="17">
    <location>
        <begin position="22"/>
        <end position="698"/>
    </location>
</feature>
<evidence type="ECO:0000256" key="8">
    <source>
        <dbReference type="ARBA" id="ARBA00022729"/>
    </source>
</evidence>
<accession>A0A090CF62</accession>
<evidence type="ECO:0000256" key="14">
    <source>
        <dbReference type="ARBA" id="ARBA00023180"/>
    </source>
</evidence>
<feature type="binding site" evidence="15">
    <location>
        <position position="653"/>
    </location>
    <ligand>
        <name>Ca(2+)</name>
        <dbReference type="ChEBI" id="CHEBI:29108"/>
    </ligand>
</feature>
<evidence type="ECO:0000256" key="1">
    <source>
        <dbReference type="ARBA" id="ARBA00001910"/>
    </source>
</evidence>
<dbReference type="EMBL" id="FO904938">
    <property type="protein sequence ID" value="CDP26706.1"/>
    <property type="molecule type" value="Genomic_DNA"/>
</dbReference>
<evidence type="ECO:0000256" key="5">
    <source>
        <dbReference type="ARBA" id="ARBA00022525"/>
    </source>
</evidence>
<dbReference type="FunFam" id="3.40.50.200:FF:000015">
    <property type="entry name" value="Tripeptidyl peptidase A"/>
    <property type="match status" value="1"/>
</dbReference>
<keyword evidence="13" id="KW-0865">Zymogen</keyword>
<feature type="active site" description="Charge relay system" evidence="15">
    <location>
        <position position="609"/>
    </location>
</feature>
<dbReference type="PANTHER" id="PTHR14218">
    <property type="entry name" value="PROTEASE S8 TRIPEPTIDYL PEPTIDASE I CLN2"/>
    <property type="match status" value="1"/>
</dbReference>
<dbReference type="InParanoid" id="A0A090CF62"/>
<feature type="compositionally biased region" description="Low complexity" evidence="16">
    <location>
        <begin position="198"/>
        <end position="261"/>
    </location>
</feature>
<evidence type="ECO:0000256" key="13">
    <source>
        <dbReference type="ARBA" id="ARBA00023145"/>
    </source>
</evidence>
<dbReference type="GO" id="GO:0006508">
    <property type="term" value="P:proteolysis"/>
    <property type="evidence" value="ECO:0007669"/>
    <property type="project" value="UniProtKB-KW"/>
</dbReference>
<dbReference type="CDD" id="cd11377">
    <property type="entry name" value="Pro-peptidase_S53"/>
    <property type="match status" value="1"/>
</dbReference>
<feature type="active site" description="Charge relay system" evidence="15">
    <location>
        <position position="388"/>
    </location>
</feature>
<evidence type="ECO:0000256" key="6">
    <source>
        <dbReference type="ARBA" id="ARBA00022670"/>
    </source>
</evidence>
<evidence type="ECO:0000256" key="4">
    <source>
        <dbReference type="ARBA" id="ARBA00012462"/>
    </source>
</evidence>
<dbReference type="PANTHER" id="PTHR14218:SF15">
    <property type="entry name" value="TRIPEPTIDYL-PEPTIDASE 1"/>
    <property type="match status" value="1"/>
</dbReference>
<feature type="binding site" evidence="15">
    <location>
        <position position="679"/>
    </location>
    <ligand>
        <name>Ca(2+)</name>
        <dbReference type="ChEBI" id="CHEBI:29108"/>
    </ligand>
</feature>
<dbReference type="InterPro" id="IPR023828">
    <property type="entry name" value="Peptidase_S8_Ser-AS"/>
</dbReference>
<comment type="cofactor">
    <cofactor evidence="15">
        <name>Ca(2+)</name>
        <dbReference type="ChEBI" id="CHEBI:29108"/>
    </cofactor>
    <text evidence="15">Binds 1 Ca(2+) ion per subunit.</text>
</comment>
<keyword evidence="10 15" id="KW-0720">Serine protease</keyword>